<protein>
    <submittedName>
        <fullName evidence="1">Uncharacterized protein</fullName>
    </submittedName>
</protein>
<evidence type="ECO:0000313" key="2">
    <source>
        <dbReference type="Proteomes" id="UP000799753"/>
    </source>
</evidence>
<dbReference type="AlphaFoldDB" id="A0A6A6RSM4"/>
<organism evidence="1 2">
    <name type="scientific">Massarina eburnea CBS 473.64</name>
    <dbReference type="NCBI Taxonomy" id="1395130"/>
    <lineage>
        <taxon>Eukaryota</taxon>
        <taxon>Fungi</taxon>
        <taxon>Dikarya</taxon>
        <taxon>Ascomycota</taxon>
        <taxon>Pezizomycotina</taxon>
        <taxon>Dothideomycetes</taxon>
        <taxon>Pleosporomycetidae</taxon>
        <taxon>Pleosporales</taxon>
        <taxon>Massarineae</taxon>
        <taxon>Massarinaceae</taxon>
        <taxon>Massarina</taxon>
    </lineage>
</organism>
<name>A0A6A6RSM4_9PLEO</name>
<proteinExistence type="predicted"/>
<sequence>MQFLCIELHSGVYRIISGHTPVGLGNLALQILTTPPLHLHIPATIPSVNGTEFKGGKRWVSDISTEISPSFLSPVVAARGKHWTRTSALRTEMYASRIEWRRIRKAIIRSILNHGLKSWLCGEGYALQSSRWVRLFRAYPPRASYYYSRPLFSLVLRRFAQLFAPS</sequence>
<dbReference type="Proteomes" id="UP000799753">
    <property type="component" value="Unassembled WGS sequence"/>
</dbReference>
<accession>A0A6A6RSM4</accession>
<reference evidence="1" key="1">
    <citation type="journal article" date="2020" name="Stud. Mycol.">
        <title>101 Dothideomycetes genomes: a test case for predicting lifestyles and emergence of pathogens.</title>
        <authorList>
            <person name="Haridas S."/>
            <person name="Albert R."/>
            <person name="Binder M."/>
            <person name="Bloem J."/>
            <person name="Labutti K."/>
            <person name="Salamov A."/>
            <person name="Andreopoulos B."/>
            <person name="Baker S."/>
            <person name="Barry K."/>
            <person name="Bills G."/>
            <person name="Bluhm B."/>
            <person name="Cannon C."/>
            <person name="Castanera R."/>
            <person name="Culley D."/>
            <person name="Daum C."/>
            <person name="Ezra D."/>
            <person name="Gonzalez J."/>
            <person name="Henrissat B."/>
            <person name="Kuo A."/>
            <person name="Liang C."/>
            <person name="Lipzen A."/>
            <person name="Lutzoni F."/>
            <person name="Magnuson J."/>
            <person name="Mondo S."/>
            <person name="Nolan M."/>
            <person name="Ohm R."/>
            <person name="Pangilinan J."/>
            <person name="Park H.-J."/>
            <person name="Ramirez L."/>
            <person name="Alfaro M."/>
            <person name="Sun H."/>
            <person name="Tritt A."/>
            <person name="Yoshinaga Y."/>
            <person name="Zwiers L.-H."/>
            <person name="Turgeon B."/>
            <person name="Goodwin S."/>
            <person name="Spatafora J."/>
            <person name="Crous P."/>
            <person name="Grigoriev I."/>
        </authorList>
    </citation>
    <scope>NUCLEOTIDE SEQUENCE</scope>
    <source>
        <strain evidence="1">CBS 473.64</strain>
    </source>
</reference>
<dbReference type="EMBL" id="MU006789">
    <property type="protein sequence ID" value="KAF2638599.1"/>
    <property type="molecule type" value="Genomic_DNA"/>
</dbReference>
<evidence type="ECO:0000313" key="1">
    <source>
        <dbReference type="EMBL" id="KAF2638599.1"/>
    </source>
</evidence>
<gene>
    <name evidence="1" type="ORF">P280DRAFT_471203</name>
</gene>
<keyword evidence="2" id="KW-1185">Reference proteome</keyword>